<sequence length="67" mass="7770">MSERITDIFLQLFLEKNSDGTKHLRLKGNELLSENKVFKLLLCTYVKYFRLLLSSGQVFGFLGILDD</sequence>
<evidence type="ECO:0000313" key="2">
    <source>
        <dbReference type="Proteomes" id="UP001162164"/>
    </source>
</evidence>
<evidence type="ECO:0000313" key="1">
    <source>
        <dbReference type="EMBL" id="KAJ8977929.1"/>
    </source>
</evidence>
<organism evidence="1 2">
    <name type="scientific">Molorchus minor</name>
    <dbReference type="NCBI Taxonomy" id="1323400"/>
    <lineage>
        <taxon>Eukaryota</taxon>
        <taxon>Metazoa</taxon>
        <taxon>Ecdysozoa</taxon>
        <taxon>Arthropoda</taxon>
        <taxon>Hexapoda</taxon>
        <taxon>Insecta</taxon>
        <taxon>Pterygota</taxon>
        <taxon>Neoptera</taxon>
        <taxon>Endopterygota</taxon>
        <taxon>Coleoptera</taxon>
        <taxon>Polyphaga</taxon>
        <taxon>Cucujiformia</taxon>
        <taxon>Chrysomeloidea</taxon>
        <taxon>Cerambycidae</taxon>
        <taxon>Lamiinae</taxon>
        <taxon>Monochamini</taxon>
        <taxon>Molorchus</taxon>
    </lineage>
</organism>
<reference evidence="1" key="1">
    <citation type="journal article" date="2023" name="Insect Mol. Biol.">
        <title>Genome sequencing provides insights into the evolution of gene families encoding plant cell wall-degrading enzymes in longhorned beetles.</title>
        <authorList>
            <person name="Shin N.R."/>
            <person name="Okamura Y."/>
            <person name="Kirsch R."/>
            <person name="Pauchet Y."/>
        </authorList>
    </citation>
    <scope>NUCLEOTIDE SEQUENCE</scope>
    <source>
        <strain evidence="1">MMC_N1</strain>
    </source>
</reference>
<gene>
    <name evidence="1" type="ORF">NQ317_002903</name>
</gene>
<keyword evidence="2" id="KW-1185">Reference proteome</keyword>
<dbReference type="Proteomes" id="UP001162164">
    <property type="component" value="Unassembled WGS sequence"/>
</dbReference>
<accession>A0ABQ9JID0</accession>
<proteinExistence type="predicted"/>
<dbReference type="EMBL" id="JAPWTJ010000492">
    <property type="protein sequence ID" value="KAJ8977929.1"/>
    <property type="molecule type" value="Genomic_DNA"/>
</dbReference>
<name>A0ABQ9JID0_9CUCU</name>
<protein>
    <submittedName>
        <fullName evidence="1">Uncharacterized protein</fullName>
    </submittedName>
</protein>
<comment type="caution">
    <text evidence="1">The sequence shown here is derived from an EMBL/GenBank/DDBJ whole genome shotgun (WGS) entry which is preliminary data.</text>
</comment>